<dbReference type="AlphaFoldDB" id="A0A1E1KV74"/>
<evidence type="ECO:0000313" key="2">
    <source>
        <dbReference type="Proteomes" id="UP000178912"/>
    </source>
</evidence>
<accession>A0A1E1KV74</accession>
<dbReference type="Proteomes" id="UP000178912">
    <property type="component" value="Unassembled WGS sequence"/>
</dbReference>
<protein>
    <submittedName>
        <fullName evidence="1">Uncharacterized protein</fullName>
    </submittedName>
</protein>
<reference evidence="2" key="1">
    <citation type="submission" date="2016-03" db="EMBL/GenBank/DDBJ databases">
        <authorList>
            <person name="Guldener U."/>
        </authorList>
    </citation>
    <scope>NUCLEOTIDE SEQUENCE [LARGE SCALE GENOMIC DNA]</scope>
    <source>
        <strain evidence="2">04CH-RAC-A.6.1</strain>
    </source>
</reference>
<keyword evidence="2" id="KW-1185">Reference proteome</keyword>
<proteinExistence type="predicted"/>
<organism evidence="1 2">
    <name type="scientific">Rhynchosporium agropyri</name>
    <dbReference type="NCBI Taxonomy" id="914238"/>
    <lineage>
        <taxon>Eukaryota</taxon>
        <taxon>Fungi</taxon>
        <taxon>Dikarya</taxon>
        <taxon>Ascomycota</taxon>
        <taxon>Pezizomycotina</taxon>
        <taxon>Leotiomycetes</taxon>
        <taxon>Helotiales</taxon>
        <taxon>Ploettnerulaceae</taxon>
        <taxon>Rhynchosporium</taxon>
    </lineage>
</organism>
<sequence>MFAFSVVVKRAYVESINTERFSSNDRIPQFRTTITRQSTRDIVIGSSKDPTIDKSRLALTGRAWCRPGSHCADYKKHPSLPSKAHIDSLSTSAEQENYVRRQKPWSTLRLRRRFPYKGLPAFAVDRLPRKKGAGGYCLLKMTRIANSYREFEFRERFTHCGTPKCSHPFDLVQLLDWTHRKSVPYIQASSSSPLEVNMD</sequence>
<evidence type="ECO:0000313" key="1">
    <source>
        <dbReference type="EMBL" id="CZT02034.1"/>
    </source>
</evidence>
<gene>
    <name evidence="1" type="ORF">RAG0_09360</name>
</gene>
<name>A0A1E1KV74_9HELO</name>
<dbReference type="EMBL" id="FJUX01000054">
    <property type="protein sequence ID" value="CZT02034.1"/>
    <property type="molecule type" value="Genomic_DNA"/>
</dbReference>